<evidence type="ECO:0000256" key="1">
    <source>
        <dbReference type="ARBA" id="ARBA00005560"/>
    </source>
</evidence>
<dbReference type="SUPFAM" id="SSF55945">
    <property type="entry name" value="TATA-box binding protein-like"/>
    <property type="match status" value="1"/>
</dbReference>
<dbReference type="Proteomes" id="UP000759131">
    <property type="component" value="Unassembled WGS sequence"/>
</dbReference>
<accession>A0A7R9QDT9</accession>
<dbReference type="AlphaFoldDB" id="A0A7R9QDT9"/>
<protein>
    <submittedName>
        <fullName evidence="4">Uncharacterized protein</fullName>
    </submittedName>
</protein>
<keyword evidence="3" id="KW-0804">Transcription</keyword>
<feature type="non-terminal residue" evidence="4">
    <location>
        <position position="1"/>
    </location>
</feature>
<evidence type="ECO:0000256" key="2">
    <source>
        <dbReference type="ARBA" id="ARBA00023125"/>
    </source>
</evidence>
<organism evidence="4">
    <name type="scientific">Medioppia subpectinata</name>
    <dbReference type="NCBI Taxonomy" id="1979941"/>
    <lineage>
        <taxon>Eukaryota</taxon>
        <taxon>Metazoa</taxon>
        <taxon>Ecdysozoa</taxon>
        <taxon>Arthropoda</taxon>
        <taxon>Chelicerata</taxon>
        <taxon>Arachnida</taxon>
        <taxon>Acari</taxon>
        <taxon>Acariformes</taxon>
        <taxon>Sarcoptiformes</taxon>
        <taxon>Oribatida</taxon>
        <taxon>Brachypylina</taxon>
        <taxon>Oppioidea</taxon>
        <taxon>Oppiidae</taxon>
        <taxon>Medioppia</taxon>
    </lineage>
</organism>
<dbReference type="EMBL" id="OC878313">
    <property type="protein sequence ID" value="CAD7640536.1"/>
    <property type="molecule type" value="Genomic_DNA"/>
</dbReference>
<reference evidence="4" key="1">
    <citation type="submission" date="2020-11" db="EMBL/GenBank/DDBJ databases">
        <authorList>
            <person name="Tran Van P."/>
        </authorList>
    </citation>
    <scope>NUCLEOTIDE SEQUENCE</scope>
</reference>
<evidence type="ECO:0000313" key="4">
    <source>
        <dbReference type="EMBL" id="CAD7640536.1"/>
    </source>
</evidence>
<name>A0A7R9QDT9_9ACAR</name>
<dbReference type="Gene3D" id="3.30.310.10">
    <property type="entry name" value="TATA-Binding Protein"/>
    <property type="match status" value="1"/>
</dbReference>
<dbReference type="GO" id="GO:0006352">
    <property type="term" value="P:DNA-templated transcription initiation"/>
    <property type="evidence" value="ECO:0007669"/>
    <property type="project" value="InterPro"/>
</dbReference>
<evidence type="ECO:0000256" key="3">
    <source>
        <dbReference type="ARBA" id="ARBA00023163"/>
    </source>
</evidence>
<gene>
    <name evidence="4" type="ORF">OSB1V03_LOCUS18254</name>
</gene>
<keyword evidence="5" id="KW-1185">Reference proteome</keyword>
<dbReference type="Pfam" id="PF00352">
    <property type="entry name" value="TBP"/>
    <property type="match status" value="1"/>
</dbReference>
<dbReference type="EMBL" id="CAJPIZ010023738">
    <property type="protein sequence ID" value="CAG2118302.1"/>
    <property type="molecule type" value="Genomic_DNA"/>
</dbReference>
<evidence type="ECO:0000313" key="5">
    <source>
        <dbReference type="Proteomes" id="UP000759131"/>
    </source>
</evidence>
<sequence length="101" mass="11471">MMYSNGKLVCVCVKSTKAGINAMRRVYRRCLNLDYKVNLDEIQVTNIVATYNTAIVSFEPELFPNAILDMGDKKKINMSKNGKVVFTGIKTELELNLLYKD</sequence>
<proteinExistence type="inferred from homology"/>
<keyword evidence="2" id="KW-0238">DNA-binding</keyword>
<dbReference type="InterPro" id="IPR012295">
    <property type="entry name" value="TBP_dom_sf"/>
</dbReference>
<comment type="similarity">
    <text evidence="1">Belongs to the TBP family.</text>
</comment>
<dbReference type="OrthoDB" id="8350801at2759"/>
<dbReference type="InterPro" id="IPR000814">
    <property type="entry name" value="TBP"/>
</dbReference>
<dbReference type="GO" id="GO:0003677">
    <property type="term" value="F:DNA binding"/>
    <property type="evidence" value="ECO:0007669"/>
    <property type="project" value="UniProtKB-KW"/>
</dbReference>